<evidence type="ECO:0000313" key="5">
    <source>
        <dbReference type="Proteomes" id="UP001596447"/>
    </source>
</evidence>
<protein>
    <submittedName>
        <fullName evidence="4">NUDIX hydrolase</fullName>
        <ecNumber evidence="4">3.6.-.-</ecNumber>
    </submittedName>
</protein>
<dbReference type="Gene3D" id="3.90.79.10">
    <property type="entry name" value="Nucleoside Triphosphate Pyrophosphohydrolase"/>
    <property type="match status" value="1"/>
</dbReference>
<sequence length="188" mass="21351">MTVDRLWFLANRAAQRGEQAYHRLRERHEGFIELERTRHVSRQRFRTLAERINRSGAPYGAHTVVYRPSGELLLVRHEGVDKWVLPGGGVDDCDDDFRETAARELAEEAGIEATYEGLAMLTKLTIRSGGHQTTGVLPIFAARPCDVTLDVRDPDGEISAARWFDDLPADTRDRAQLKRWRQRSLGVA</sequence>
<dbReference type="EC" id="3.6.-.-" evidence="4"/>
<evidence type="ECO:0000256" key="2">
    <source>
        <dbReference type="ARBA" id="ARBA00022801"/>
    </source>
</evidence>
<accession>A0ABD5Z2A5</accession>
<keyword evidence="5" id="KW-1185">Reference proteome</keyword>
<dbReference type="PANTHER" id="PTHR43046:SF16">
    <property type="entry name" value="ADP-RIBOSE PYROPHOSPHATASE YJHB-RELATED"/>
    <property type="match status" value="1"/>
</dbReference>
<dbReference type="RefSeq" id="WP_279529063.1">
    <property type="nucleotide sequence ID" value="NZ_CP122312.1"/>
</dbReference>
<dbReference type="InterPro" id="IPR015797">
    <property type="entry name" value="NUDIX_hydrolase-like_dom_sf"/>
</dbReference>
<dbReference type="EMBL" id="JBHTAR010000011">
    <property type="protein sequence ID" value="MFC7199118.1"/>
    <property type="molecule type" value="Genomic_DNA"/>
</dbReference>
<dbReference type="Pfam" id="PF00293">
    <property type="entry name" value="NUDIX"/>
    <property type="match status" value="1"/>
</dbReference>
<dbReference type="PANTHER" id="PTHR43046">
    <property type="entry name" value="GDP-MANNOSE MANNOSYL HYDROLASE"/>
    <property type="match status" value="1"/>
</dbReference>
<evidence type="ECO:0000259" key="3">
    <source>
        <dbReference type="PROSITE" id="PS51462"/>
    </source>
</evidence>
<dbReference type="SUPFAM" id="SSF55811">
    <property type="entry name" value="Nudix"/>
    <property type="match status" value="1"/>
</dbReference>
<dbReference type="InterPro" id="IPR000086">
    <property type="entry name" value="NUDIX_hydrolase_dom"/>
</dbReference>
<comment type="caution">
    <text evidence="4">The sequence shown here is derived from an EMBL/GenBank/DDBJ whole genome shotgun (WGS) entry which is preliminary data.</text>
</comment>
<keyword evidence="2 4" id="KW-0378">Hydrolase</keyword>
<dbReference type="AlphaFoldDB" id="A0ABD5Z2A5"/>
<feature type="domain" description="Nudix hydrolase" evidence="3">
    <location>
        <begin position="56"/>
        <end position="188"/>
    </location>
</feature>
<reference evidence="4 5" key="1">
    <citation type="journal article" date="2019" name="Int. J. Syst. Evol. Microbiol.">
        <title>The Global Catalogue of Microorganisms (GCM) 10K type strain sequencing project: providing services to taxonomists for standard genome sequencing and annotation.</title>
        <authorList>
            <consortium name="The Broad Institute Genomics Platform"/>
            <consortium name="The Broad Institute Genome Sequencing Center for Infectious Disease"/>
            <person name="Wu L."/>
            <person name="Ma J."/>
        </authorList>
    </citation>
    <scope>NUCLEOTIDE SEQUENCE [LARGE SCALE GENOMIC DNA]</scope>
    <source>
        <strain evidence="4 5">XZGYJ-43</strain>
    </source>
</reference>
<comment type="cofactor">
    <cofactor evidence="1">
        <name>Mg(2+)</name>
        <dbReference type="ChEBI" id="CHEBI:18420"/>
    </cofactor>
</comment>
<evidence type="ECO:0000256" key="1">
    <source>
        <dbReference type="ARBA" id="ARBA00001946"/>
    </source>
</evidence>
<dbReference type="CDD" id="cd02883">
    <property type="entry name" value="NUDIX_Hydrolase"/>
    <property type="match status" value="1"/>
</dbReference>
<dbReference type="GO" id="GO:0016787">
    <property type="term" value="F:hydrolase activity"/>
    <property type="evidence" value="ECO:0007669"/>
    <property type="project" value="UniProtKB-KW"/>
</dbReference>
<name>A0ABD5Z2A5_9EURY</name>
<organism evidence="4 5">
    <name type="scientific">Halospeciosus flavus</name>
    <dbReference type="NCBI Taxonomy" id="3032283"/>
    <lineage>
        <taxon>Archaea</taxon>
        <taxon>Methanobacteriati</taxon>
        <taxon>Methanobacteriota</taxon>
        <taxon>Stenosarchaea group</taxon>
        <taxon>Halobacteria</taxon>
        <taxon>Halobacteriales</taxon>
        <taxon>Halobacteriaceae</taxon>
        <taxon>Halospeciosus</taxon>
    </lineage>
</organism>
<dbReference type="Proteomes" id="UP001596447">
    <property type="component" value="Unassembled WGS sequence"/>
</dbReference>
<proteinExistence type="predicted"/>
<evidence type="ECO:0000313" key="4">
    <source>
        <dbReference type="EMBL" id="MFC7199118.1"/>
    </source>
</evidence>
<gene>
    <name evidence="4" type="ORF">ACFQJ9_06765</name>
</gene>
<dbReference type="PROSITE" id="PS51462">
    <property type="entry name" value="NUDIX"/>
    <property type="match status" value="1"/>
</dbReference>